<evidence type="ECO:0000259" key="3">
    <source>
        <dbReference type="Pfam" id="PF11380"/>
    </source>
</evidence>
<protein>
    <submittedName>
        <fullName evidence="5">Stealth_CR2 domain-containing protein</fullName>
    </submittedName>
</protein>
<organism evidence="4 5">
    <name type="scientific">Macrostomum lignano</name>
    <dbReference type="NCBI Taxonomy" id="282301"/>
    <lineage>
        <taxon>Eukaryota</taxon>
        <taxon>Metazoa</taxon>
        <taxon>Spiralia</taxon>
        <taxon>Lophotrochozoa</taxon>
        <taxon>Platyhelminthes</taxon>
        <taxon>Rhabditophora</taxon>
        <taxon>Macrostomorpha</taxon>
        <taxon>Macrostomida</taxon>
        <taxon>Macrostomidae</taxon>
        <taxon>Macrostomum</taxon>
    </lineage>
</organism>
<comment type="similarity">
    <text evidence="1">Belongs to the stealth family.</text>
</comment>
<reference evidence="5" key="1">
    <citation type="submission" date="2016-11" db="UniProtKB">
        <authorList>
            <consortium name="WormBaseParasite"/>
        </authorList>
    </citation>
    <scope>IDENTIFICATION</scope>
</reference>
<dbReference type="GO" id="GO:0005794">
    <property type="term" value="C:Golgi apparatus"/>
    <property type="evidence" value="ECO:0007669"/>
    <property type="project" value="TreeGrafter"/>
</dbReference>
<evidence type="ECO:0000256" key="2">
    <source>
        <dbReference type="ARBA" id="ARBA00022679"/>
    </source>
</evidence>
<proteinExistence type="inferred from homology"/>
<dbReference type="WBParaSite" id="maker-unitig_32053-snap-gene-0.2-mRNA-1">
    <property type="protein sequence ID" value="maker-unitig_32053-snap-gene-0.2-mRNA-1"/>
    <property type="gene ID" value="maker-unitig_32053-snap-gene-0.2"/>
</dbReference>
<dbReference type="InterPro" id="IPR021520">
    <property type="entry name" value="Stealth_CR2"/>
</dbReference>
<sequence>IRKSRQNPPLCRAAISLVAFEVSGLVRNGRLRRLFWRCWARRRGLRREAGKCCFISRGADWLWRISTAEQDREEQMKTALELKYSLRSLTNSLPGYEIVYLVTNGQVPNWLNLTNPRLTLITHEPVHPHDFYCPRSGYRIYQSWEVRQLCGRLPARLGVAWLLRSACNNSHCDFDGGDCLNAQLPVGRWLMPNLANLAAAGQLRLAGAGSADLLSQPDGTSVRATWRSTSAACGRGSINQMSGSYEVASASAAASGFGNNSVGKFLLPLQLFIWLRLLAPALKWRGFSCGRPVVRPPPPPLQLSQSADASSGEINMFDKSLKFTNKVLSGAFGYSVREVPPHMPHFINMFRSKDEMQYSFAYYSFLLHQLKNRSLSYALRELDREWKREPLQWKSKPAQQALELSVLQQVAENATKKQHFQLSTGGRQLGLVSRCSQAASFESTNNHLQENFLCLNDDMN</sequence>
<keyword evidence="2" id="KW-0808">Transferase</keyword>
<evidence type="ECO:0000256" key="1">
    <source>
        <dbReference type="ARBA" id="ARBA00007583"/>
    </source>
</evidence>
<dbReference type="PANTHER" id="PTHR24045:SF0">
    <property type="entry name" value="N-ACETYLGLUCOSAMINE-1-PHOSPHOTRANSFERASE SUBUNITS ALPHA_BETA"/>
    <property type="match status" value="1"/>
</dbReference>
<evidence type="ECO:0000313" key="4">
    <source>
        <dbReference type="Proteomes" id="UP000095280"/>
    </source>
</evidence>
<name>A0A1I8FGF9_9PLAT</name>
<keyword evidence="4" id="KW-1185">Reference proteome</keyword>
<dbReference type="PANTHER" id="PTHR24045">
    <property type="match status" value="1"/>
</dbReference>
<dbReference type="InterPro" id="IPR047141">
    <property type="entry name" value="Stealth"/>
</dbReference>
<feature type="domain" description="Stealth protein CR2 conserved region 2" evidence="3">
    <location>
        <begin position="79"/>
        <end position="129"/>
    </location>
</feature>
<evidence type="ECO:0000313" key="5">
    <source>
        <dbReference type="WBParaSite" id="maker-unitig_32053-snap-gene-0.2-mRNA-1"/>
    </source>
</evidence>
<dbReference type="AlphaFoldDB" id="A0A1I8FGF9"/>
<dbReference type="GO" id="GO:0016772">
    <property type="term" value="F:transferase activity, transferring phosphorus-containing groups"/>
    <property type="evidence" value="ECO:0007669"/>
    <property type="project" value="InterPro"/>
</dbReference>
<accession>A0A1I8FGF9</accession>
<dbReference type="Proteomes" id="UP000095280">
    <property type="component" value="Unplaced"/>
</dbReference>
<dbReference type="Pfam" id="PF11380">
    <property type="entry name" value="Stealth_CR2"/>
    <property type="match status" value="1"/>
</dbReference>